<accession>W9RAN9</accession>
<dbReference type="InterPro" id="IPR051504">
    <property type="entry name" value="Plant_metabolite_acyltrans"/>
</dbReference>
<dbReference type="eggNOG" id="ENOG502QPXT">
    <property type="taxonomic scope" value="Eukaryota"/>
</dbReference>
<dbReference type="STRING" id="981085.W9RAN9"/>
<sequence>MALPKREVKVIEQCKVSPPTGSVPSTSLPLTYFDLPWLFVGHMKSLFFYEFPHPIHHFFETILPTLKHSLSLTLQHFFPLAANLVSPPPPAKPHMLFTDGDSSVSLTVAESSADFNLLLANQYPQPVGTLHPFVPKLAPPSVEAGSRVGPVMALQITVFPNSGICIGFRVCHVASDGRSFEHFMKFWASVSKSGGDIHANPRLPSHDRAAIKDPDGVDLTFLKSWWSCASTSEDHVDAEPVLDCLADKVRATFVLSQVQMDRLKRWVTNNLAKDEKSTPFHVSSFVASCALLWVCLAKSKEIGERNDSRVDEDDDEPHHFIFVADCRSRLVFPLPMTYFGNCLTVCFAPVKRKVLLGDNGVVAAAKAIGREVGRLEGEALKEFEKLFEKHDEITKQGKYVSVSGSTKLGFYEVDFGWGKPKNVEFVHIEESNAIGLVESRDEKGGVELSVTLSRDQMSCFSALLKEKLAESI</sequence>
<reference evidence="4" key="1">
    <citation type="submission" date="2013-01" db="EMBL/GenBank/DDBJ databases">
        <title>Draft Genome Sequence of a Mulberry Tree, Morus notabilis C.K. Schneid.</title>
        <authorList>
            <person name="He N."/>
            <person name="Zhao S."/>
        </authorList>
    </citation>
    <scope>NUCLEOTIDE SEQUENCE</scope>
</reference>
<dbReference type="EMBL" id="KE344442">
    <property type="protein sequence ID" value="EXB62319.1"/>
    <property type="molecule type" value="Genomic_DNA"/>
</dbReference>
<evidence type="ECO:0000313" key="3">
    <source>
        <dbReference type="EMBL" id="EXB62319.1"/>
    </source>
</evidence>
<dbReference type="GO" id="GO:0016747">
    <property type="term" value="F:acyltransferase activity, transferring groups other than amino-acyl groups"/>
    <property type="evidence" value="ECO:0007669"/>
    <property type="project" value="UniProtKB-ARBA"/>
</dbReference>
<evidence type="ECO:0000256" key="2">
    <source>
        <dbReference type="ARBA" id="ARBA00023315"/>
    </source>
</evidence>
<evidence type="ECO:0000256" key="1">
    <source>
        <dbReference type="ARBA" id="ARBA00022679"/>
    </source>
</evidence>
<dbReference type="PANTHER" id="PTHR31625">
    <property type="match status" value="1"/>
</dbReference>
<dbReference type="AlphaFoldDB" id="W9RAN9"/>
<proteinExistence type="predicted"/>
<dbReference type="InterPro" id="IPR023213">
    <property type="entry name" value="CAT-like_dom_sf"/>
</dbReference>
<evidence type="ECO:0000313" key="4">
    <source>
        <dbReference type="Proteomes" id="UP000030645"/>
    </source>
</evidence>
<keyword evidence="2 3" id="KW-0012">Acyltransferase</keyword>
<keyword evidence="1 3" id="KW-0808">Transferase</keyword>
<dbReference type="OrthoDB" id="1862401at2759"/>
<dbReference type="Proteomes" id="UP000030645">
    <property type="component" value="Unassembled WGS sequence"/>
</dbReference>
<keyword evidence="4" id="KW-1185">Reference proteome</keyword>
<dbReference type="Pfam" id="PF02458">
    <property type="entry name" value="Transferase"/>
    <property type="match status" value="1"/>
</dbReference>
<organism evidence="3 4">
    <name type="scientific">Morus notabilis</name>
    <dbReference type="NCBI Taxonomy" id="981085"/>
    <lineage>
        <taxon>Eukaryota</taxon>
        <taxon>Viridiplantae</taxon>
        <taxon>Streptophyta</taxon>
        <taxon>Embryophyta</taxon>
        <taxon>Tracheophyta</taxon>
        <taxon>Spermatophyta</taxon>
        <taxon>Magnoliopsida</taxon>
        <taxon>eudicotyledons</taxon>
        <taxon>Gunneridae</taxon>
        <taxon>Pentapetalae</taxon>
        <taxon>rosids</taxon>
        <taxon>fabids</taxon>
        <taxon>Rosales</taxon>
        <taxon>Moraceae</taxon>
        <taxon>Moreae</taxon>
        <taxon>Morus</taxon>
    </lineage>
</organism>
<name>W9RAN9_9ROSA</name>
<gene>
    <name evidence="3" type="ORF">L484_022208</name>
</gene>
<dbReference type="Gene3D" id="3.30.559.10">
    <property type="entry name" value="Chloramphenicol acetyltransferase-like domain"/>
    <property type="match status" value="2"/>
</dbReference>
<dbReference type="KEGG" id="mnt:21405030"/>
<protein>
    <submittedName>
        <fullName evidence="3">Anthocyanin 5-aromatic acyltransferase</fullName>
    </submittedName>
</protein>